<evidence type="ECO:0000256" key="4">
    <source>
        <dbReference type="SAM" id="Phobius"/>
    </source>
</evidence>
<evidence type="ECO:0000313" key="7">
    <source>
        <dbReference type="RefSeq" id="XP_014666857.1"/>
    </source>
</evidence>
<keyword evidence="6" id="KW-1185">Reference proteome</keyword>
<feature type="transmembrane region" description="Helical" evidence="4">
    <location>
        <begin position="77"/>
        <end position="99"/>
    </location>
</feature>
<keyword evidence="4" id="KW-0472">Membrane</keyword>
<dbReference type="GeneID" id="106808597"/>
<reference evidence="7" key="1">
    <citation type="submission" date="2025-08" db="UniProtKB">
        <authorList>
            <consortium name="RefSeq"/>
        </authorList>
    </citation>
    <scope>IDENTIFICATION</scope>
</reference>
<dbReference type="SUPFAM" id="SSF109604">
    <property type="entry name" value="HD-domain/PDEase-like"/>
    <property type="match status" value="1"/>
</dbReference>
<feature type="transmembrane region" description="Helical" evidence="4">
    <location>
        <begin position="54"/>
        <end position="71"/>
    </location>
</feature>
<keyword evidence="4" id="KW-0812">Transmembrane</keyword>
<feature type="transmembrane region" description="Helical" evidence="4">
    <location>
        <begin position="165"/>
        <end position="182"/>
    </location>
</feature>
<dbReference type="PROSITE" id="PS51845">
    <property type="entry name" value="PDEASE_I_2"/>
    <property type="match status" value="1"/>
</dbReference>
<dbReference type="Gene3D" id="1.10.1300.10">
    <property type="entry name" value="3'5'-cyclic nucleotide phosphodiesterase, catalytic domain"/>
    <property type="match status" value="1"/>
</dbReference>
<keyword evidence="4" id="KW-1133">Transmembrane helix</keyword>
<feature type="compositionally biased region" description="Low complexity" evidence="3">
    <location>
        <begin position="384"/>
        <end position="397"/>
    </location>
</feature>
<dbReference type="RefSeq" id="XP_014666857.1">
    <property type="nucleotide sequence ID" value="XM_014811371.1"/>
</dbReference>
<feature type="transmembrane region" description="Helical" evidence="4">
    <location>
        <begin position="135"/>
        <end position="153"/>
    </location>
</feature>
<organism evidence="6 7">
    <name type="scientific">Priapulus caudatus</name>
    <name type="common">Priapulid worm</name>
    <dbReference type="NCBI Taxonomy" id="37621"/>
    <lineage>
        <taxon>Eukaryota</taxon>
        <taxon>Metazoa</taxon>
        <taxon>Ecdysozoa</taxon>
        <taxon>Scalidophora</taxon>
        <taxon>Priapulida</taxon>
        <taxon>Priapulimorpha</taxon>
        <taxon>Priapulimorphida</taxon>
        <taxon>Priapulidae</taxon>
        <taxon>Priapulus</taxon>
    </lineage>
</organism>
<name>A0ABM1E3T6_PRICU</name>
<feature type="region of interest" description="Disordered" evidence="3">
    <location>
        <begin position="333"/>
        <end position="406"/>
    </location>
</feature>
<gene>
    <name evidence="7" type="primary">LOC106808597</name>
</gene>
<evidence type="ECO:0000256" key="3">
    <source>
        <dbReference type="SAM" id="MobiDB-lite"/>
    </source>
</evidence>
<keyword evidence="2" id="KW-0378">Hydrolase</keyword>
<feature type="transmembrane region" description="Helical" evidence="4">
    <location>
        <begin position="111"/>
        <end position="129"/>
    </location>
</feature>
<evidence type="ECO:0000256" key="1">
    <source>
        <dbReference type="ARBA" id="ARBA00022723"/>
    </source>
</evidence>
<proteinExistence type="predicted"/>
<evidence type="ECO:0000259" key="5">
    <source>
        <dbReference type="PROSITE" id="PS51845"/>
    </source>
</evidence>
<keyword evidence="1" id="KW-0479">Metal-binding</keyword>
<evidence type="ECO:0000313" key="6">
    <source>
        <dbReference type="Proteomes" id="UP000695022"/>
    </source>
</evidence>
<protein>
    <submittedName>
        <fullName evidence="7">cGMP-inhibited 3',5'-cyclic phosphodiesterase B-like</fullName>
    </submittedName>
</protein>
<feature type="region of interest" description="Disordered" evidence="3">
    <location>
        <begin position="231"/>
        <end position="250"/>
    </location>
</feature>
<dbReference type="Proteomes" id="UP000695022">
    <property type="component" value="Unplaced"/>
</dbReference>
<evidence type="ECO:0000256" key="2">
    <source>
        <dbReference type="ARBA" id="ARBA00022801"/>
    </source>
</evidence>
<dbReference type="InterPro" id="IPR036971">
    <property type="entry name" value="PDEase_catalytic_dom_sf"/>
</dbReference>
<accession>A0ABM1E3T6</accession>
<dbReference type="InterPro" id="IPR002073">
    <property type="entry name" value="PDEase_catalytic_dom"/>
</dbReference>
<feature type="domain" description="PDEase" evidence="5">
    <location>
        <begin position="399"/>
        <end position="506"/>
    </location>
</feature>
<dbReference type="PANTHER" id="PTHR11347">
    <property type="entry name" value="CYCLIC NUCLEOTIDE PHOSPHODIESTERASE"/>
    <property type="match status" value="1"/>
</dbReference>
<sequence length="506" mass="55857">MAKPSTSRTPRDEQEQENNGYVHVLVTPLECSGLNVSQWFGLTHIRLTTQQRHLLTTGVCLLGAILVYWLVTLDLGLILQRICSVIVPLFSISSAFYWLPVYFRRSWNAASVYMLFIACFGGEIVGQTMSVRTDSYLASPVLLTAVLGSVGLANTFSSLDSRESAAVISFVSVIRFVAVTLLTEIPKGFRPFVAYVCGALGVVLANHMETMMRPAGGSGLVMHDAKIPAVKRRRTSSSGNGPPAFNHRGRRTSLPALGLIQKNQVQASTSSYDMALMGEAHGLITDMLANPDLPPTIVSGLRAVANLLNPPKHFTHNFQKPKMSPLLSLTETLNSSDTEENPYTGERPSSFPRRLRRRSSTNLAASHVGVDVGDDDVGDRRPTARSPSRAAAAAPPSGTRHSEPGRVIQEVDGVIFNLDQMDSCESVNRLSDWNYQIFDLNMRYSTTILSRLSYKVFQDVGLFETFKIPVKEFLSYFHAVEMGYHDKPYAPQLRRSSARRLHCIAF</sequence>